<evidence type="ECO:0000313" key="3">
    <source>
        <dbReference type="Proteomes" id="UP000318103"/>
    </source>
</evidence>
<sequence>MKIENGCRSALAGEAIACPETIALAQLFTRRSVPLQYERAVLAGAAVREKLRSTVATRGRAYDVAWHQQEAMPEQLLAPEAAGPEYDDQEQERGRQEAVDLTALRALRESHTDVEALDLTAERLRHLGDAFTAAADQARATMDRYAHRDDAERPHTVRENDQQGHRLQEPGPHHGREAGH</sequence>
<reference evidence="2 3" key="1">
    <citation type="submission" date="2019-06" db="EMBL/GenBank/DDBJ databases">
        <title>Sequencing the genomes of 1000 actinobacteria strains.</title>
        <authorList>
            <person name="Klenk H.-P."/>
        </authorList>
    </citation>
    <scope>NUCLEOTIDE SEQUENCE [LARGE SCALE GENOMIC DNA]</scope>
    <source>
        <strain evidence="2 3">DSM 41929</strain>
    </source>
</reference>
<organism evidence="2 3">
    <name type="scientific">Streptomyces puniciscabiei</name>
    <dbReference type="NCBI Taxonomy" id="164348"/>
    <lineage>
        <taxon>Bacteria</taxon>
        <taxon>Bacillati</taxon>
        <taxon>Actinomycetota</taxon>
        <taxon>Actinomycetes</taxon>
        <taxon>Kitasatosporales</taxon>
        <taxon>Streptomycetaceae</taxon>
        <taxon>Streptomyces</taxon>
    </lineage>
</organism>
<proteinExistence type="predicted"/>
<protein>
    <submittedName>
        <fullName evidence="2">Uncharacterized protein</fullName>
    </submittedName>
</protein>
<feature type="region of interest" description="Disordered" evidence="1">
    <location>
        <begin position="145"/>
        <end position="180"/>
    </location>
</feature>
<keyword evidence="3" id="KW-1185">Reference proteome</keyword>
<dbReference type="Proteomes" id="UP000318103">
    <property type="component" value="Unassembled WGS sequence"/>
</dbReference>
<dbReference type="RefSeq" id="WP_234357640.1">
    <property type="nucleotide sequence ID" value="NZ_JBPJFI010000001.1"/>
</dbReference>
<gene>
    <name evidence="2" type="ORF">FB563_6190</name>
</gene>
<evidence type="ECO:0000256" key="1">
    <source>
        <dbReference type="SAM" id="MobiDB-lite"/>
    </source>
</evidence>
<accession>A0A542TGZ0</accession>
<dbReference type="AlphaFoldDB" id="A0A542TGZ0"/>
<name>A0A542TGZ0_9ACTN</name>
<dbReference type="EMBL" id="VFNX01000002">
    <property type="protein sequence ID" value="TQK86111.1"/>
    <property type="molecule type" value="Genomic_DNA"/>
</dbReference>
<evidence type="ECO:0000313" key="2">
    <source>
        <dbReference type="EMBL" id="TQK86111.1"/>
    </source>
</evidence>
<comment type="caution">
    <text evidence="2">The sequence shown here is derived from an EMBL/GenBank/DDBJ whole genome shotgun (WGS) entry which is preliminary data.</text>
</comment>